<dbReference type="EC" id="2.1.1.113" evidence="2"/>
<evidence type="ECO:0000256" key="7">
    <source>
        <dbReference type="ARBA" id="ARBA00049120"/>
    </source>
</evidence>
<evidence type="ECO:0000313" key="9">
    <source>
        <dbReference type="Proteomes" id="UP000183508"/>
    </source>
</evidence>
<evidence type="ECO:0000256" key="2">
    <source>
        <dbReference type="ARBA" id="ARBA00012185"/>
    </source>
</evidence>
<evidence type="ECO:0000256" key="5">
    <source>
        <dbReference type="ARBA" id="ARBA00022691"/>
    </source>
</evidence>
<proteinExistence type="inferred from homology"/>
<dbReference type="GO" id="GO:0003677">
    <property type="term" value="F:DNA binding"/>
    <property type="evidence" value="ECO:0007669"/>
    <property type="project" value="InterPro"/>
</dbReference>
<evidence type="ECO:0000256" key="4">
    <source>
        <dbReference type="ARBA" id="ARBA00022679"/>
    </source>
</evidence>
<organism evidence="8 9">
    <name type="scientific">Alicyclobacillus macrosporangiidus</name>
    <dbReference type="NCBI Taxonomy" id="392015"/>
    <lineage>
        <taxon>Bacteria</taxon>
        <taxon>Bacillati</taxon>
        <taxon>Bacillota</taxon>
        <taxon>Bacilli</taxon>
        <taxon>Bacillales</taxon>
        <taxon>Alicyclobacillaceae</taxon>
        <taxon>Alicyclobacillus</taxon>
    </lineage>
</organism>
<evidence type="ECO:0000313" key="8">
    <source>
        <dbReference type="EMBL" id="SFV00263.1"/>
    </source>
</evidence>
<evidence type="ECO:0000256" key="1">
    <source>
        <dbReference type="ARBA" id="ARBA00010203"/>
    </source>
</evidence>
<dbReference type="GO" id="GO:0009307">
    <property type="term" value="P:DNA restriction-modification system"/>
    <property type="evidence" value="ECO:0007669"/>
    <property type="project" value="UniProtKB-KW"/>
</dbReference>
<dbReference type="AlphaFoldDB" id="A0A1I7KS33"/>
<evidence type="ECO:0000256" key="3">
    <source>
        <dbReference type="ARBA" id="ARBA00022603"/>
    </source>
</evidence>
<reference evidence="9" key="1">
    <citation type="submission" date="2016-10" db="EMBL/GenBank/DDBJ databases">
        <authorList>
            <person name="Varghese N."/>
        </authorList>
    </citation>
    <scope>NUCLEOTIDE SEQUENCE [LARGE SCALE GENOMIC DNA]</scope>
    <source>
        <strain evidence="9">DSM 17980</strain>
    </source>
</reference>
<keyword evidence="5" id="KW-0949">S-adenosyl-L-methionine</keyword>
<dbReference type="InterPro" id="IPR017985">
    <property type="entry name" value="MeTrfase_CN4_CS"/>
</dbReference>
<keyword evidence="9" id="KW-1185">Reference proteome</keyword>
<dbReference type="Gene3D" id="3.40.50.150">
    <property type="entry name" value="Vaccinia Virus protein VP39"/>
    <property type="match status" value="2"/>
</dbReference>
<comment type="catalytic activity">
    <reaction evidence="7">
        <text>a 2'-deoxycytidine in DNA + S-adenosyl-L-methionine = an N(4)-methyl-2'-deoxycytidine in DNA + S-adenosyl-L-homocysteine + H(+)</text>
        <dbReference type="Rhea" id="RHEA:16857"/>
        <dbReference type="Rhea" id="RHEA-COMP:11369"/>
        <dbReference type="Rhea" id="RHEA-COMP:13674"/>
        <dbReference type="ChEBI" id="CHEBI:15378"/>
        <dbReference type="ChEBI" id="CHEBI:57856"/>
        <dbReference type="ChEBI" id="CHEBI:59789"/>
        <dbReference type="ChEBI" id="CHEBI:85452"/>
        <dbReference type="ChEBI" id="CHEBI:137933"/>
        <dbReference type="EC" id="2.1.1.113"/>
    </reaction>
</comment>
<gene>
    <name evidence="8" type="ORF">SAMN05421543_11879</name>
</gene>
<dbReference type="GO" id="GO:0015667">
    <property type="term" value="F:site-specific DNA-methyltransferase (cytosine-N4-specific) activity"/>
    <property type="evidence" value="ECO:0007669"/>
    <property type="project" value="UniProtKB-EC"/>
</dbReference>
<dbReference type="OrthoDB" id="43862at2"/>
<dbReference type="SUPFAM" id="SSF53335">
    <property type="entry name" value="S-adenosyl-L-methionine-dependent methyltransferases"/>
    <property type="match status" value="2"/>
</dbReference>
<dbReference type="RefSeq" id="WP_074954832.1">
    <property type="nucleotide sequence ID" value="NZ_FPBV01000018.1"/>
</dbReference>
<keyword evidence="4" id="KW-0808">Transferase</keyword>
<dbReference type="STRING" id="392015.SAMN05421543_11879"/>
<comment type="similarity">
    <text evidence="1">Belongs to the N(4)/N(6)-methyltransferase family. N(4) subfamily.</text>
</comment>
<evidence type="ECO:0000256" key="6">
    <source>
        <dbReference type="ARBA" id="ARBA00022747"/>
    </source>
</evidence>
<dbReference type="PROSITE" id="PS00093">
    <property type="entry name" value="N4_MTASE"/>
    <property type="match status" value="1"/>
</dbReference>
<dbReference type="EMBL" id="FPBV01000018">
    <property type="protein sequence ID" value="SFV00263.1"/>
    <property type="molecule type" value="Genomic_DNA"/>
</dbReference>
<dbReference type="GO" id="GO:0032259">
    <property type="term" value="P:methylation"/>
    <property type="evidence" value="ECO:0007669"/>
    <property type="project" value="UniProtKB-KW"/>
</dbReference>
<protein>
    <recommendedName>
        <fullName evidence="2">site-specific DNA-methyltransferase (cytosine-N(4)-specific)</fullName>
        <ecNumber evidence="2">2.1.1.113</ecNumber>
    </recommendedName>
</protein>
<accession>A0A1I7KS33</accession>
<dbReference type="InterPro" id="IPR029063">
    <property type="entry name" value="SAM-dependent_MTases_sf"/>
</dbReference>
<dbReference type="Proteomes" id="UP000183508">
    <property type="component" value="Unassembled WGS sequence"/>
</dbReference>
<name>A0A1I7KS33_9BACL</name>
<keyword evidence="3 8" id="KW-0489">Methyltransferase</keyword>
<sequence>MDHNSTPILFSNPKRRVNGKYELPLYEYYAGYTKEFVYDVLRYLKLSSDSVVMDPWNGSGTTTRAAIDCGYSAIGYDLNPVMVVVARAGLLDSSACGSLPSLAEDVIAKAMLYNASMEPFFNDPLHTWLTEGTSCTVRSIELAIQQLMHPQGIRRSGIQILDISTVSSLAAFFYVALFRVIKNLLRAFRGSNPTWIKTPGKDSERVNIEANVVFEMFRTTVNDMTCYMAKEGMRRSNVVSRPSVLLTTAASESLPIQNSKIDAVITSPPYCTRIDYVIATQPELAILGYSIDEMRKLRHAMTGTPTIKSNTPEPNPHWGDACLQVLNEIQRHPSKASVSYYYKHYVQYFDSIYRSLGEINRSLKEGAYCTMVVQNSYYKEIAIDLASIFVSMASNYGWSLIGHQEFATSRTLASINRRAQTYKSSRRTVETALIFRK</sequence>
<keyword evidence="6" id="KW-0680">Restriction system</keyword>